<gene>
    <name evidence="1" type="ORF">PC113_g14435</name>
    <name evidence="2" type="ORF">PC115_g17530</name>
    <name evidence="3" type="ORF">PC117_g12869</name>
    <name evidence="4" type="ORF">PC118_g14235</name>
    <name evidence="5" type="ORF">PC129_g12314</name>
</gene>
<dbReference type="Proteomes" id="UP000736787">
    <property type="component" value="Unassembled WGS sequence"/>
</dbReference>
<dbReference type="EMBL" id="RCML01000512">
    <property type="protein sequence ID" value="KAG2974953.1"/>
    <property type="molecule type" value="Genomic_DNA"/>
</dbReference>
<organism evidence="1 6">
    <name type="scientific">Phytophthora cactorum</name>
    <dbReference type="NCBI Taxonomy" id="29920"/>
    <lineage>
        <taxon>Eukaryota</taxon>
        <taxon>Sar</taxon>
        <taxon>Stramenopiles</taxon>
        <taxon>Oomycota</taxon>
        <taxon>Peronosporomycetes</taxon>
        <taxon>Peronosporales</taxon>
        <taxon>Peronosporaceae</taxon>
        <taxon>Phytophthora</taxon>
    </lineage>
</organism>
<evidence type="ECO:0000313" key="5">
    <source>
        <dbReference type="EMBL" id="KAG3216839.1"/>
    </source>
</evidence>
<evidence type="ECO:0000313" key="1">
    <source>
        <dbReference type="EMBL" id="KAG2853125.1"/>
    </source>
</evidence>
<dbReference type="EMBL" id="RCMK01000363">
    <property type="protein sequence ID" value="KAG2933401.1"/>
    <property type="molecule type" value="Genomic_DNA"/>
</dbReference>
<comment type="caution">
    <text evidence="1">The sequence shown here is derived from an EMBL/GenBank/DDBJ whole genome shotgun (WGS) entry which is preliminary data.</text>
</comment>
<name>A0A8T0YMM5_9STRA</name>
<proteinExistence type="predicted"/>
<dbReference type="Proteomes" id="UP000760860">
    <property type="component" value="Unassembled WGS sequence"/>
</dbReference>
<dbReference type="Proteomes" id="UP000735874">
    <property type="component" value="Unassembled WGS sequence"/>
</dbReference>
<evidence type="ECO:0000313" key="3">
    <source>
        <dbReference type="EMBL" id="KAG2933401.1"/>
    </source>
</evidence>
<evidence type="ECO:0000313" key="4">
    <source>
        <dbReference type="EMBL" id="KAG2974953.1"/>
    </source>
</evidence>
<evidence type="ECO:0000313" key="2">
    <source>
        <dbReference type="EMBL" id="KAG2896353.1"/>
    </source>
</evidence>
<dbReference type="EMBL" id="RCMG01000498">
    <property type="protein sequence ID" value="KAG2853125.1"/>
    <property type="molecule type" value="Genomic_DNA"/>
</dbReference>
<dbReference type="Proteomes" id="UP000697107">
    <property type="component" value="Unassembled WGS sequence"/>
</dbReference>
<dbReference type="Proteomes" id="UP000774804">
    <property type="component" value="Unassembled WGS sequence"/>
</dbReference>
<dbReference type="EMBL" id="RCMI01000839">
    <property type="protein sequence ID" value="KAG2896353.1"/>
    <property type="molecule type" value="Genomic_DNA"/>
</dbReference>
<dbReference type="EMBL" id="RCMV01000460">
    <property type="protein sequence ID" value="KAG3216839.1"/>
    <property type="molecule type" value="Genomic_DNA"/>
</dbReference>
<reference evidence="1" key="1">
    <citation type="submission" date="2018-10" db="EMBL/GenBank/DDBJ databases">
        <title>Effector identification in a new, highly contiguous assembly of the strawberry crown rot pathogen Phytophthora cactorum.</title>
        <authorList>
            <person name="Armitage A.D."/>
            <person name="Nellist C.F."/>
            <person name="Bates H."/>
            <person name="Vickerstaff R.J."/>
            <person name="Harrison R.J."/>
        </authorList>
    </citation>
    <scope>NUCLEOTIDE SEQUENCE</scope>
    <source>
        <strain evidence="1">15-7</strain>
        <strain evidence="2">4032</strain>
        <strain evidence="3">4040</strain>
        <strain evidence="4">P415</strain>
        <strain evidence="5">P421</strain>
    </source>
</reference>
<sequence>MKEDRGHWKTNEAWKLRIDAGRTDEGTSRRTTTPTDAWTASTYRMYAMAPEAYVQVVKLALAAGLEVESTVGEVQEDVVAGNAHTGAGDKLSSGCLRVLEMVGTGRPSPLARAFSIYFNILDCVGWLV</sequence>
<protein>
    <submittedName>
        <fullName evidence="1">Uncharacterized protein</fullName>
    </submittedName>
</protein>
<accession>A0A8T0YMM5</accession>
<evidence type="ECO:0000313" key="6">
    <source>
        <dbReference type="Proteomes" id="UP000735874"/>
    </source>
</evidence>
<dbReference type="AlphaFoldDB" id="A0A8T0YMM5"/>